<name>A0A1D7QJ20_9SPHI</name>
<dbReference type="FunFam" id="3.60.15.10:FF:000030">
    <property type="entry name" value="Metallo-beta-lactamase family protein"/>
    <property type="match status" value="1"/>
</dbReference>
<organism evidence="3 4">
    <name type="scientific">Pedobacter steynii</name>
    <dbReference type="NCBI Taxonomy" id="430522"/>
    <lineage>
        <taxon>Bacteria</taxon>
        <taxon>Pseudomonadati</taxon>
        <taxon>Bacteroidota</taxon>
        <taxon>Sphingobacteriia</taxon>
        <taxon>Sphingobacteriales</taxon>
        <taxon>Sphingobacteriaceae</taxon>
        <taxon>Pedobacter</taxon>
    </lineage>
</organism>
<accession>A0A1D7QJ20</accession>
<dbReference type="InterPro" id="IPR051682">
    <property type="entry name" value="Mito_Persulfide_Diox"/>
</dbReference>
<dbReference type="GO" id="GO:0050313">
    <property type="term" value="F:sulfur dioxygenase activity"/>
    <property type="evidence" value="ECO:0007669"/>
    <property type="project" value="InterPro"/>
</dbReference>
<dbReference type="GO" id="GO:0004792">
    <property type="term" value="F:thiosulfate-cyanide sulfurtransferase activity"/>
    <property type="evidence" value="ECO:0007669"/>
    <property type="project" value="InterPro"/>
</dbReference>
<keyword evidence="4" id="KW-1185">Reference proteome</keyword>
<dbReference type="SMART" id="SM00450">
    <property type="entry name" value="RHOD"/>
    <property type="match status" value="1"/>
</dbReference>
<protein>
    <submittedName>
        <fullName evidence="3">Sulfurtransferase</fullName>
    </submittedName>
</protein>
<proteinExistence type="predicted"/>
<dbReference type="InterPro" id="IPR001279">
    <property type="entry name" value="Metallo-B-lactamas"/>
</dbReference>
<dbReference type="InterPro" id="IPR044528">
    <property type="entry name" value="POD-like_MBL-fold"/>
</dbReference>
<dbReference type="GO" id="GO:0046872">
    <property type="term" value="F:metal ion binding"/>
    <property type="evidence" value="ECO:0007669"/>
    <property type="project" value="UniProtKB-KW"/>
</dbReference>
<keyword evidence="3" id="KW-0808">Transferase</keyword>
<dbReference type="Gene3D" id="3.40.250.10">
    <property type="entry name" value="Rhodanese-like domain"/>
    <property type="match status" value="2"/>
</dbReference>
<feature type="domain" description="Rhodanese" evidence="2">
    <location>
        <begin position="268"/>
        <end position="294"/>
    </location>
</feature>
<dbReference type="InterPro" id="IPR036873">
    <property type="entry name" value="Rhodanese-like_dom_sf"/>
</dbReference>
<dbReference type="AlphaFoldDB" id="A0A1D7QJ20"/>
<dbReference type="Proteomes" id="UP000094313">
    <property type="component" value="Chromosome"/>
</dbReference>
<dbReference type="GO" id="GO:0006749">
    <property type="term" value="P:glutathione metabolic process"/>
    <property type="evidence" value="ECO:0007669"/>
    <property type="project" value="InterPro"/>
</dbReference>
<dbReference type="InterPro" id="IPR001307">
    <property type="entry name" value="Thiosulphate_STrfase_CS"/>
</dbReference>
<gene>
    <name evidence="3" type="ORF">BFS30_16680</name>
</gene>
<reference evidence="3 4" key="1">
    <citation type="submission" date="2016-08" db="EMBL/GenBank/DDBJ databases">
        <authorList>
            <person name="Seilhamer J.J."/>
        </authorList>
    </citation>
    <scope>NUCLEOTIDE SEQUENCE [LARGE SCALE GENOMIC DNA]</scope>
    <source>
        <strain evidence="3 4">DX4</strain>
    </source>
</reference>
<dbReference type="CDD" id="cd07724">
    <property type="entry name" value="POD-like_MBL-fold"/>
    <property type="match status" value="1"/>
</dbReference>
<keyword evidence="1" id="KW-0479">Metal-binding</keyword>
<dbReference type="Gene3D" id="3.60.15.10">
    <property type="entry name" value="Ribonuclease Z/Hydroxyacylglutathione hydrolase-like"/>
    <property type="match status" value="1"/>
</dbReference>
<dbReference type="OrthoDB" id="9784009at2"/>
<feature type="domain" description="Rhodanese" evidence="2">
    <location>
        <begin position="364"/>
        <end position="451"/>
    </location>
</feature>
<dbReference type="PANTHER" id="PTHR43084">
    <property type="entry name" value="PERSULFIDE DIOXYGENASE ETHE1"/>
    <property type="match status" value="1"/>
</dbReference>
<dbReference type="GO" id="GO:0070813">
    <property type="term" value="P:hydrogen sulfide metabolic process"/>
    <property type="evidence" value="ECO:0007669"/>
    <property type="project" value="TreeGrafter"/>
</dbReference>
<evidence type="ECO:0000313" key="3">
    <source>
        <dbReference type="EMBL" id="AOM78666.1"/>
    </source>
</evidence>
<dbReference type="PANTHER" id="PTHR43084:SF1">
    <property type="entry name" value="PERSULFIDE DIOXYGENASE ETHE1, MITOCHONDRIAL"/>
    <property type="match status" value="1"/>
</dbReference>
<evidence type="ECO:0000259" key="2">
    <source>
        <dbReference type="PROSITE" id="PS50206"/>
    </source>
</evidence>
<dbReference type="InterPro" id="IPR036866">
    <property type="entry name" value="RibonucZ/Hydroxyglut_hydro"/>
</dbReference>
<dbReference type="PROSITE" id="PS50206">
    <property type="entry name" value="RHODANESE_3"/>
    <property type="match status" value="2"/>
</dbReference>
<dbReference type="InterPro" id="IPR001763">
    <property type="entry name" value="Rhodanese-like_dom"/>
</dbReference>
<dbReference type="SMART" id="SM00849">
    <property type="entry name" value="Lactamase_B"/>
    <property type="match status" value="1"/>
</dbReference>
<dbReference type="Pfam" id="PF00581">
    <property type="entry name" value="Rhodanese"/>
    <property type="match status" value="2"/>
</dbReference>
<dbReference type="PROSITE" id="PS00380">
    <property type="entry name" value="RHODANESE_1"/>
    <property type="match status" value="1"/>
</dbReference>
<evidence type="ECO:0000256" key="1">
    <source>
        <dbReference type="ARBA" id="ARBA00022723"/>
    </source>
</evidence>
<dbReference type="SUPFAM" id="SSF52821">
    <property type="entry name" value="Rhodanese/Cell cycle control phosphatase"/>
    <property type="match status" value="2"/>
</dbReference>
<dbReference type="RefSeq" id="WP_069380330.1">
    <property type="nucleotide sequence ID" value="NZ_CP017141.1"/>
</dbReference>
<dbReference type="KEGG" id="psty:BFS30_16680"/>
<dbReference type="EMBL" id="CP017141">
    <property type="protein sequence ID" value="AOM78666.1"/>
    <property type="molecule type" value="Genomic_DNA"/>
</dbReference>
<sequence>MIIEQFKDEFLAHYSYAIVSECEQKIVLIDPSRNPEPYYEFAKQFEAEIIGVIETHPHADFVSSHLEIHQHTGATIYAHSLTGVAYPFTPFDEGEEINFGKIKLKSLHTPGHSPDSISIVLEHNGQDKAVFTGDTLFIGDCGRPDLRESVGNLQAKREELAKKMFHSLRDKMMKLDDDVLVYPAHGSGTLCGKALSTANSSTIGAEKVGNWSLQEMTEEDFVKELTTDQPFIPKYFGFDVDLNRKGAAEFKPQIEKVKTIVNPDPESLNPAIVVVDTRPENLFKEGHLPGAINIVYGKKFETWLGSIVKPAERFYLTAANEEQLQELIGRTASIGYEDFIEAAFVTHTGDVIMPVMPLEYFMASPDDFTIIDVRNENEVKKKTVFKGSLNIPLGELRERIKEVPAGKPIVVHCAGGSRSAAGSSIIAAELGAEIPVYDLGGAVRDFNQAEK</sequence>
<dbReference type="Pfam" id="PF00753">
    <property type="entry name" value="Lactamase_B"/>
    <property type="match status" value="1"/>
</dbReference>
<evidence type="ECO:0000313" key="4">
    <source>
        <dbReference type="Proteomes" id="UP000094313"/>
    </source>
</evidence>
<dbReference type="SUPFAM" id="SSF56281">
    <property type="entry name" value="Metallo-hydrolase/oxidoreductase"/>
    <property type="match status" value="1"/>
</dbReference>